<keyword evidence="6" id="KW-0408">Iron</keyword>
<dbReference type="InterPro" id="IPR016454">
    <property type="entry name" value="Cysteine_dSase"/>
</dbReference>
<keyword evidence="3" id="KW-0808">Transferase</keyword>
<keyword evidence="5" id="KW-0663">Pyridoxal phosphate</keyword>
<evidence type="ECO:0000256" key="4">
    <source>
        <dbReference type="ARBA" id="ARBA00022723"/>
    </source>
</evidence>
<keyword evidence="7" id="KW-0411">Iron-sulfur</keyword>
<evidence type="ECO:0000313" key="10">
    <source>
        <dbReference type="EMBL" id="MFJ2819677.1"/>
    </source>
</evidence>
<dbReference type="InterPro" id="IPR015424">
    <property type="entry name" value="PyrdxlP-dep_Trfase"/>
</dbReference>
<evidence type="ECO:0000259" key="9">
    <source>
        <dbReference type="Pfam" id="PF00266"/>
    </source>
</evidence>
<evidence type="ECO:0000256" key="7">
    <source>
        <dbReference type="ARBA" id="ARBA00023014"/>
    </source>
</evidence>
<evidence type="ECO:0000256" key="2">
    <source>
        <dbReference type="ARBA" id="ARBA00006490"/>
    </source>
</evidence>
<dbReference type="RefSeq" id="WP_402376333.1">
    <property type="nucleotide sequence ID" value="NZ_JBIUYY010000001.1"/>
</dbReference>
<name>A0ABW8E8X9_STRT5</name>
<dbReference type="Pfam" id="PF00266">
    <property type="entry name" value="Aminotran_5"/>
    <property type="match status" value="1"/>
</dbReference>
<comment type="similarity">
    <text evidence="2">Belongs to the class-V pyridoxal-phosphate-dependent aminotransferase family. NifS/IscS subfamily.</text>
</comment>
<protein>
    <submittedName>
        <fullName evidence="10">Cysteine desulfurase family protein</fullName>
    </submittedName>
</protein>
<dbReference type="Gene3D" id="3.40.640.10">
    <property type="entry name" value="Type I PLP-dependent aspartate aminotransferase-like (Major domain)"/>
    <property type="match status" value="1"/>
</dbReference>
<dbReference type="Gene3D" id="1.10.260.50">
    <property type="match status" value="1"/>
</dbReference>
<accession>A0ABW8E8X9</accession>
<dbReference type="EMBL" id="JBIUYY010000001">
    <property type="protein sequence ID" value="MFJ2819677.1"/>
    <property type="molecule type" value="Genomic_DNA"/>
</dbReference>
<gene>
    <name evidence="10" type="ORF">ACIO7M_00995</name>
</gene>
<evidence type="ECO:0000256" key="8">
    <source>
        <dbReference type="ARBA" id="ARBA00050776"/>
    </source>
</evidence>
<keyword evidence="11" id="KW-1185">Reference proteome</keyword>
<comment type="catalytic activity">
    <reaction evidence="8">
        <text>(sulfur carrier)-H + L-cysteine = (sulfur carrier)-SH + L-alanine</text>
        <dbReference type="Rhea" id="RHEA:43892"/>
        <dbReference type="Rhea" id="RHEA-COMP:14737"/>
        <dbReference type="Rhea" id="RHEA-COMP:14739"/>
        <dbReference type="ChEBI" id="CHEBI:29917"/>
        <dbReference type="ChEBI" id="CHEBI:35235"/>
        <dbReference type="ChEBI" id="CHEBI:57972"/>
        <dbReference type="ChEBI" id="CHEBI:64428"/>
        <dbReference type="EC" id="2.8.1.7"/>
    </reaction>
</comment>
<dbReference type="PANTHER" id="PTHR11601">
    <property type="entry name" value="CYSTEINE DESULFURYLASE FAMILY MEMBER"/>
    <property type="match status" value="1"/>
</dbReference>
<organism evidence="10 11">
    <name type="scientific">Streptomyces toxytricini</name>
    <name type="common">Actinomyces toxytricini</name>
    <dbReference type="NCBI Taxonomy" id="67369"/>
    <lineage>
        <taxon>Bacteria</taxon>
        <taxon>Bacillati</taxon>
        <taxon>Actinomycetota</taxon>
        <taxon>Actinomycetes</taxon>
        <taxon>Kitasatosporales</taxon>
        <taxon>Streptomycetaceae</taxon>
        <taxon>Streptomyces</taxon>
    </lineage>
</organism>
<dbReference type="PIRSF" id="PIRSF005572">
    <property type="entry name" value="NifS"/>
    <property type="match status" value="1"/>
</dbReference>
<feature type="domain" description="Aminotransferase class V" evidence="9">
    <location>
        <begin position="3"/>
        <end position="369"/>
    </location>
</feature>
<dbReference type="InterPro" id="IPR015421">
    <property type="entry name" value="PyrdxlP-dep_Trfase_major"/>
</dbReference>
<dbReference type="PANTHER" id="PTHR11601:SF34">
    <property type="entry name" value="CYSTEINE DESULFURASE"/>
    <property type="match status" value="1"/>
</dbReference>
<reference evidence="10 11" key="1">
    <citation type="submission" date="2024-10" db="EMBL/GenBank/DDBJ databases">
        <title>The Natural Products Discovery Center: Release of the First 8490 Sequenced Strains for Exploring Actinobacteria Biosynthetic Diversity.</title>
        <authorList>
            <person name="Kalkreuter E."/>
            <person name="Kautsar S.A."/>
            <person name="Yang D."/>
            <person name="Bader C.D."/>
            <person name="Teijaro C.N."/>
            <person name="Fluegel L."/>
            <person name="Davis C.M."/>
            <person name="Simpson J.R."/>
            <person name="Lauterbach L."/>
            <person name="Steele A.D."/>
            <person name="Gui C."/>
            <person name="Meng S."/>
            <person name="Li G."/>
            <person name="Viehrig K."/>
            <person name="Ye F."/>
            <person name="Su P."/>
            <person name="Kiefer A.F."/>
            <person name="Nichols A."/>
            <person name="Cepeda A.J."/>
            <person name="Yan W."/>
            <person name="Fan B."/>
            <person name="Jiang Y."/>
            <person name="Adhikari A."/>
            <person name="Zheng C.-J."/>
            <person name="Schuster L."/>
            <person name="Cowan T.M."/>
            <person name="Smanski M.J."/>
            <person name="Chevrette M.G."/>
            <person name="De Carvalho L.P.S."/>
            <person name="Shen B."/>
        </authorList>
    </citation>
    <scope>NUCLEOTIDE SEQUENCE [LARGE SCALE GENOMIC DNA]</scope>
    <source>
        <strain evidence="10 11">NPDC087220</strain>
    </source>
</reference>
<sequence length="387" mass="40054">MAYLDHAATTPMLPEAAAAMTAQFAATGNASSLHAAGRRARRTVEEAREALAEALGARPSEVVFTAGGTEADNLAVKGLYWARRAQDPARTRVLASPVEHHAVLDAVHWLAEQEGARVEYLPVDRYGRVSPGDLRGAIARNPGDVALATVMWANNEIGTVMPVRELAEAAAEFGVPLHSDAVQAVGQLDVRFGDSGLAAMTVSGHKIGGPYGIGALLLGRDQTPVPVLHGGGQERHVRSGTLDVPAIAAFAVAAVLAAERRERFAAEVGRLRDELVRAVRAAVPDAVLGGDPDNRLPANAHFSFPGCEGDSLLLLLDAQGIECSTGSACTAGVAQPSHVLLATGTDPQLARGTLRFSLGHTSTEEDVAAVAAAIGPAVARARTAGLS</sequence>
<comment type="cofactor">
    <cofactor evidence="1">
        <name>pyridoxal 5'-phosphate</name>
        <dbReference type="ChEBI" id="CHEBI:597326"/>
    </cofactor>
</comment>
<keyword evidence="4" id="KW-0479">Metal-binding</keyword>
<dbReference type="InterPro" id="IPR000192">
    <property type="entry name" value="Aminotrans_V_dom"/>
</dbReference>
<dbReference type="Gene3D" id="3.90.1150.10">
    <property type="entry name" value="Aspartate Aminotransferase, domain 1"/>
    <property type="match status" value="1"/>
</dbReference>
<evidence type="ECO:0000256" key="3">
    <source>
        <dbReference type="ARBA" id="ARBA00022679"/>
    </source>
</evidence>
<dbReference type="InterPro" id="IPR015422">
    <property type="entry name" value="PyrdxlP-dep_Trfase_small"/>
</dbReference>
<evidence type="ECO:0000313" key="11">
    <source>
        <dbReference type="Proteomes" id="UP001617351"/>
    </source>
</evidence>
<dbReference type="Proteomes" id="UP001617351">
    <property type="component" value="Unassembled WGS sequence"/>
</dbReference>
<proteinExistence type="inferred from homology"/>
<evidence type="ECO:0000256" key="6">
    <source>
        <dbReference type="ARBA" id="ARBA00023004"/>
    </source>
</evidence>
<evidence type="ECO:0000256" key="1">
    <source>
        <dbReference type="ARBA" id="ARBA00001933"/>
    </source>
</evidence>
<evidence type="ECO:0000256" key="5">
    <source>
        <dbReference type="ARBA" id="ARBA00022898"/>
    </source>
</evidence>
<comment type="caution">
    <text evidence="10">The sequence shown here is derived from an EMBL/GenBank/DDBJ whole genome shotgun (WGS) entry which is preliminary data.</text>
</comment>
<dbReference type="SUPFAM" id="SSF53383">
    <property type="entry name" value="PLP-dependent transferases"/>
    <property type="match status" value="1"/>
</dbReference>